<name>A0A3B0U3B2_9ZZZZ</name>
<protein>
    <recommendedName>
        <fullName evidence="3">Cell division protein FtsL</fullName>
    </recommendedName>
</protein>
<proteinExistence type="predicted"/>
<keyword evidence="1" id="KW-0812">Transmembrane</keyword>
<evidence type="ECO:0008006" key="3">
    <source>
        <dbReference type="Google" id="ProtNLM"/>
    </source>
</evidence>
<keyword evidence="1" id="KW-0472">Membrane</keyword>
<evidence type="ECO:0000313" key="2">
    <source>
        <dbReference type="EMBL" id="VAW15284.1"/>
    </source>
</evidence>
<dbReference type="Pfam" id="PF19579">
    <property type="entry name" value="FtsL_2"/>
    <property type="match status" value="1"/>
</dbReference>
<dbReference type="EMBL" id="UOEP01000046">
    <property type="protein sequence ID" value="VAW15284.1"/>
    <property type="molecule type" value="Genomic_DNA"/>
</dbReference>
<accession>A0A3B0U3B2</accession>
<sequence>MAEKEANKAGQKKGVRSFIGGAIFTDERVTRQIPFILFLAFLGLLLIANRFRSEKVIRRIEVVEQSIKELRSESVTNSVKLMDVSRPSEVVERVKEAGLGLEEPQRPPLQLVVKNKKGKWK</sequence>
<gene>
    <name evidence="2" type="ORF">MNBD_BACTEROID01-491</name>
</gene>
<reference evidence="2" key="1">
    <citation type="submission" date="2018-06" db="EMBL/GenBank/DDBJ databases">
        <authorList>
            <person name="Zhirakovskaya E."/>
        </authorList>
    </citation>
    <scope>NUCLEOTIDE SEQUENCE</scope>
</reference>
<dbReference type="AlphaFoldDB" id="A0A3B0U3B2"/>
<dbReference type="InterPro" id="IPR045755">
    <property type="entry name" value="FtsL-like"/>
</dbReference>
<evidence type="ECO:0000256" key="1">
    <source>
        <dbReference type="SAM" id="Phobius"/>
    </source>
</evidence>
<feature type="transmembrane region" description="Helical" evidence="1">
    <location>
        <begin position="33"/>
        <end position="51"/>
    </location>
</feature>
<keyword evidence="1" id="KW-1133">Transmembrane helix</keyword>
<organism evidence="2">
    <name type="scientific">hydrothermal vent metagenome</name>
    <dbReference type="NCBI Taxonomy" id="652676"/>
    <lineage>
        <taxon>unclassified sequences</taxon>
        <taxon>metagenomes</taxon>
        <taxon>ecological metagenomes</taxon>
    </lineage>
</organism>